<keyword evidence="1" id="KW-0808">Transferase</keyword>
<evidence type="ECO:0000313" key="2">
    <source>
        <dbReference type="Proteomes" id="UP000585836"/>
    </source>
</evidence>
<dbReference type="InterPro" id="IPR029063">
    <property type="entry name" value="SAM-dependent_MTases_sf"/>
</dbReference>
<name>A0A7W9UWC7_9ACTN</name>
<dbReference type="EMBL" id="JACHJK010000027">
    <property type="protein sequence ID" value="MBB5932534.1"/>
    <property type="molecule type" value="Genomic_DNA"/>
</dbReference>
<dbReference type="GO" id="GO:0016740">
    <property type="term" value="F:transferase activity"/>
    <property type="evidence" value="ECO:0007669"/>
    <property type="project" value="UniProtKB-KW"/>
</dbReference>
<accession>A0A7W9UWC7</accession>
<sequence>MSGTPWARGRLLGGFGGPRLLFGRMYEDWGVELAVFPPPGARVLCIASAGDTAAALAGAGYEVTAVDVNAVQLAYARERLAGGAAREGTAEAVMRVGRGAAARLLPAWRQEKLRDFLALDDPAEQARRWRQELDTPGLRRLMRIGLRPGGALAVALRPSFAGVVPARFDEVLRRRLQRTVSRHPNARNEWLWRLLAGAQPPAVPAPPPEPEPAAGAGVRLVHGDVVHTLQRAPRGGYDAVTLSNVLDGPDAGFARRLRAAVRHAVRPGGVVVLRSAREPGAHGPGWAGQDRSALWGVVRAVRLGDAAGDRRIEP</sequence>
<gene>
    <name evidence="1" type="ORF">FHS34_008044</name>
</gene>
<dbReference type="AlphaFoldDB" id="A0A7W9UWC7"/>
<proteinExistence type="predicted"/>
<keyword evidence="2" id="KW-1185">Reference proteome</keyword>
<dbReference type="Gene3D" id="3.40.50.150">
    <property type="entry name" value="Vaccinia Virus protein VP39"/>
    <property type="match status" value="2"/>
</dbReference>
<reference evidence="1 2" key="1">
    <citation type="submission" date="2020-08" db="EMBL/GenBank/DDBJ databases">
        <title>Genomic Encyclopedia of Type Strains, Phase III (KMG-III): the genomes of soil and plant-associated and newly described type strains.</title>
        <authorList>
            <person name="Whitman W."/>
        </authorList>
    </citation>
    <scope>NUCLEOTIDE SEQUENCE [LARGE SCALE GENOMIC DNA]</scope>
    <source>
        <strain evidence="1 2">CECT 3313</strain>
    </source>
</reference>
<dbReference type="SUPFAM" id="SSF53335">
    <property type="entry name" value="S-adenosyl-L-methionine-dependent methyltransferases"/>
    <property type="match status" value="1"/>
</dbReference>
<evidence type="ECO:0000313" key="1">
    <source>
        <dbReference type="EMBL" id="MBB5932534.1"/>
    </source>
</evidence>
<protein>
    <submittedName>
        <fullName evidence="1">S-adenosylmethionine:diacylglycerol 3-amino-3-carboxypropyl transferase</fullName>
    </submittedName>
</protein>
<dbReference type="Proteomes" id="UP000585836">
    <property type="component" value="Unassembled WGS sequence"/>
</dbReference>
<comment type="caution">
    <text evidence="1">The sequence shown here is derived from an EMBL/GenBank/DDBJ whole genome shotgun (WGS) entry which is preliminary data.</text>
</comment>
<dbReference type="RefSeq" id="WP_184975056.1">
    <property type="nucleotide sequence ID" value="NZ_BAAAWF010000079.1"/>
</dbReference>
<organism evidence="1 2">
    <name type="scientific">Streptomyces echinatus</name>
    <dbReference type="NCBI Taxonomy" id="67293"/>
    <lineage>
        <taxon>Bacteria</taxon>
        <taxon>Bacillati</taxon>
        <taxon>Actinomycetota</taxon>
        <taxon>Actinomycetes</taxon>
        <taxon>Kitasatosporales</taxon>
        <taxon>Streptomycetaceae</taxon>
        <taxon>Streptomyces</taxon>
    </lineage>
</organism>